<dbReference type="Gene3D" id="3.40.50.1100">
    <property type="match status" value="2"/>
</dbReference>
<dbReference type="Pfam" id="PF00291">
    <property type="entry name" value="PALP"/>
    <property type="match status" value="1"/>
</dbReference>
<dbReference type="SUPFAM" id="SSF53686">
    <property type="entry name" value="Tryptophan synthase beta subunit-like PLP-dependent enzymes"/>
    <property type="match status" value="1"/>
</dbReference>
<dbReference type="InterPro" id="IPR001926">
    <property type="entry name" value="TrpB-like_PALP"/>
</dbReference>
<gene>
    <name evidence="5" type="primary">SRR</name>
    <name evidence="5" type="ORF">SO694_00168035</name>
</gene>
<reference evidence="5 6" key="1">
    <citation type="submission" date="2024-03" db="EMBL/GenBank/DDBJ databases">
        <title>Aureococcus anophagefferens CCMP1851 and Kratosvirus quantuckense: Draft genome of a second virus-susceptible host strain in the model system.</title>
        <authorList>
            <person name="Chase E."/>
            <person name="Truchon A.R."/>
            <person name="Schepens W."/>
            <person name="Wilhelm S.W."/>
        </authorList>
    </citation>
    <scope>NUCLEOTIDE SEQUENCE [LARGE SCALE GENOMIC DNA]</scope>
    <source>
        <strain evidence="5 6">CCMP1851</strain>
    </source>
</reference>
<accession>A0ABR1G5Q2</accession>
<dbReference type="InterPro" id="IPR050147">
    <property type="entry name" value="Ser/Thr_Dehydratase"/>
</dbReference>
<name>A0ABR1G5Q2_AURAN</name>
<dbReference type="InterPro" id="IPR000634">
    <property type="entry name" value="Ser/Thr_deHydtase_PyrdxlP-BS"/>
</dbReference>
<evidence type="ECO:0000313" key="6">
    <source>
        <dbReference type="Proteomes" id="UP001363151"/>
    </source>
</evidence>
<feature type="domain" description="Tryptophan synthase beta chain-like PALP" evidence="4">
    <location>
        <begin position="61"/>
        <end position="331"/>
    </location>
</feature>
<organism evidence="5 6">
    <name type="scientific">Aureococcus anophagefferens</name>
    <name type="common">Harmful bloom alga</name>
    <dbReference type="NCBI Taxonomy" id="44056"/>
    <lineage>
        <taxon>Eukaryota</taxon>
        <taxon>Sar</taxon>
        <taxon>Stramenopiles</taxon>
        <taxon>Ochrophyta</taxon>
        <taxon>Pelagophyceae</taxon>
        <taxon>Pelagomonadales</taxon>
        <taxon>Pelagomonadaceae</taxon>
        <taxon>Aureococcus</taxon>
    </lineage>
</organism>
<dbReference type="Proteomes" id="UP001363151">
    <property type="component" value="Unassembled WGS sequence"/>
</dbReference>
<evidence type="ECO:0000313" key="5">
    <source>
        <dbReference type="EMBL" id="KAK7248485.1"/>
    </source>
</evidence>
<keyword evidence="3" id="KW-0456">Lyase</keyword>
<dbReference type="PROSITE" id="PS00165">
    <property type="entry name" value="DEHYDRATASE_SER_THR"/>
    <property type="match status" value="1"/>
</dbReference>
<evidence type="ECO:0000256" key="2">
    <source>
        <dbReference type="ARBA" id="ARBA00022898"/>
    </source>
</evidence>
<dbReference type="PANTHER" id="PTHR48078:SF14">
    <property type="entry name" value="L-SERINE AMMONIA-LYASE"/>
    <property type="match status" value="1"/>
</dbReference>
<keyword evidence="2" id="KW-0663">Pyridoxal phosphate</keyword>
<proteinExistence type="predicted"/>
<protein>
    <submittedName>
        <fullName evidence="5">Serine racemase</fullName>
    </submittedName>
</protein>
<comment type="cofactor">
    <cofactor evidence="1">
        <name>pyridoxal 5'-phosphate</name>
        <dbReference type="ChEBI" id="CHEBI:597326"/>
    </cofactor>
</comment>
<sequence length="350" mass="36592">MADMLKSMMAAIGLAEDDAALWGSPTELATKDELLAARDALKSYDDVLRTPQLNDWPVGDTKLTLKLESLQTTGSFKIRGMRYKLHVSDVERLRSAGVVTLSAGNAGKAVSYLAGKAGIDAKVFMPDTAPDDRKRLMEDLGASVAKVPGAELLDAVAECVATEKRILVHPFDDVDLIRGHASCGLEMLEDQPDVDVVAVCCGGGGLLAGVAAAYKLSGSKARVVGVEPEGAQSMAISVRTGRHAWCPDGGKTETIAHGLAPPFAGKATYNHVRAFCDDVVTVTDAEMREATRALFRAGVVAEVSGAAAVAAALAGKLGDVAGKKVACTVSGRNIDVGEYEEALSDRPMAH</sequence>
<dbReference type="PANTHER" id="PTHR48078">
    <property type="entry name" value="THREONINE DEHYDRATASE, MITOCHONDRIAL-RELATED"/>
    <property type="match status" value="1"/>
</dbReference>
<keyword evidence="6" id="KW-1185">Reference proteome</keyword>
<dbReference type="EMBL" id="JBBJCI010000096">
    <property type="protein sequence ID" value="KAK7248485.1"/>
    <property type="molecule type" value="Genomic_DNA"/>
</dbReference>
<evidence type="ECO:0000259" key="4">
    <source>
        <dbReference type="Pfam" id="PF00291"/>
    </source>
</evidence>
<evidence type="ECO:0000256" key="1">
    <source>
        <dbReference type="ARBA" id="ARBA00001933"/>
    </source>
</evidence>
<dbReference type="InterPro" id="IPR036052">
    <property type="entry name" value="TrpB-like_PALP_sf"/>
</dbReference>
<comment type="caution">
    <text evidence="5">The sequence shown here is derived from an EMBL/GenBank/DDBJ whole genome shotgun (WGS) entry which is preliminary data.</text>
</comment>
<evidence type="ECO:0000256" key="3">
    <source>
        <dbReference type="ARBA" id="ARBA00023239"/>
    </source>
</evidence>